<protein>
    <submittedName>
        <fullName evidence="1">Uncharacterized protein</fullName>
    </submittedName>
</protein>
<reference evidence="1" key="1">
    <citation type="submission" date="2021-02" db="EMBL/GenBank/DDBJ databases">
        <authorList>
            <person name="Dougan E. K."/>
            <person name="Rhodes N."/>
            <person name="Thang M."/>
            <person name="Chan C."/>
        </authorList>
    </citation>
    <scope>NUCLEOTIDE SEQUENCE</scope>
</reference>
<feature type="non-terminal residue" evidence="1">
    <location>
        <position position="195"/>
    </location>
</feature>
<organism evidence="1 2">
    <name type="scientific">Polarella glacialis</name>
    <name type="common">Dinoflagellate</name>
    <dbReference type="NCBI Taxonomy" id="89957"/>
    <lineage>
        <taxon>Eukaryota</taxon>
        <taxon>Sar</taxon>
        <taxon>Alveolata</taxon>
        <taxon>Dinophyceae</taxon>
        <taxon>Suessiales</taxon>
        <taxon>Suessiaceae</taxon>
        <taxon>Polarella</taxon>
    </lineage>
</organism>
<comment type="caution">
    <text evidence="1">The sequence shown here is derived from an EMBL/GenBank/DDBJ whole genome shotgun (WGS) entry which is preliminary data.</text>
</comment>
<proteinExistence type="predicted"/>
<sequence length="195" mass="21136">ASSSEASTMRWETSDGSRLLEVLVPRMEFTHCYPVEGAGATGPPAPCRADWLIVAQLQQLPSLVVDVDLEVLAMLSFDLKDRRLLGEPHGFGPPPPSLHPCLFIHDLRVASGVEADKAPVDGIAVVNAICEACGSEVLLEAFELSSEAATVAFKPGERRWRLFFASVGPSLDDRAAYRAFQAARQRVSELGFKLC</sequence>
<evidence type="ECO:0000313" key="2">
    <source>
        <dbReference type="Proteomes" id="UP000626109"/>
    </source>
</evidence>
<gene>
    <name evidence="1" type="ORF">PGLA2088_LOCUS39881</name>
</gene>
<name>A0A813KYQ3_POLGL</name>
<evidence type="ECO:0000313" key="1">
    <source>
        <dbReference type="EMBL" id="CAE8718085.1"/>
    </source>
</evidence>
<dbReference type="EMBL" id="CAJNNW010033304">
    <property type="protein sequence ID" value="CAE8718085.1"/>
    <property type="molecule type" value="Genomic_DNA"/>
</dbReference>
<dbReference type="AlphaFoldDB" id="A0A813KYQ3"/>
<accession>A0A813KYQ3</accession>
<dbReference type="Proteomes" id="UP000626109">
    <property type="component" value="Unassembled WGS sequence"/>
</dbReference>